<keyword evidence="5" id="KW-1185">Reference proteome</keyword>
<protein>
    <recommendedName>
        <fullName evidence="3">NACHT domain-containing protein</fullName>
    </recommendedName>
</protein>
<dbReference type="Pfam" id="PF05729">
    <property type="entry name" value="NACHT"/>
    <property type="match status" value="1"/>
</dbReference>
<dbReference type="PROSITE" id="PS50837">
    <property type="entry name" value="NACHT"/>
    <property type="match status" value="1"/>
</dbReference>
<evidence type="ECO:0000313" key="5">
    <source>
        <dbReference type="Proteomes" id="UP000007879"/>
    </source>
</evidence>
<dbReference type="PANTHER" id="PTHR46844:SF1">
    <property type="entry name" value="SLR5058 PROTEIN"/>
    <property type="match status" value="1"/>
</dbReference>
<accession>A0A1X7VM61</accession>
<evidence type="ECO:0000313" key="4">
    <source>
        <dbReference type="EnsemblMetazoa" id="Aqu2.1.41476_001"/>
    </source>
</evidence>
<dbReference type="OrthoDB" id="120976at2759"/>
<organism evidence="4">
    <name type="scientific">Amphimedon queenslandica</name>
    <name type="common">Sponge</name>
    <dbReference type="NCBI Taxonomy" id="400682"/>
    <lineage>
        <taxon>Eukaryota</taxon>
        <taxon>Metazoa</taxon>
        <taxon>Porifera</taxon>
        <taxon>Demospongiae</taxon>
        <taxon>Heteroscleromorpha</taxon>
        <taxon>Haplosclerida</taxon>
        <taxon>Niphatidae</taxon>
        <taxon>Amphimedon</taxon>
    </lineage>
</organism>
<reference evidence="4" key="2">
    <citation type="submission" date="2017-05" db="UniProtKB">
        <authorList>
            <consortium name="EnsemblMetazoa"/>
        </authorList>
    </citation>
    <scope>IDENTIFICATION</scope>
</reference>
<dbReference type="EnsemblMetazoa" id="XM_020006758.1">
    <property type="protein sequence ID" value="XP_019862317.1"/>
    <property type="gene ID" value="LOC109590916"/>
</dbReference>
<dbReference type="GO" id="GO:0005524">
    <property type="term" value="F:ATP binding"/>
    <property type="evidence" value="ECO:0007669"/>
    <property type="project" value="UniProtKB-KW"/>
</dbReference>
<dbReference type="SUPFAM" id="SSF52540">
    <property type="entry name" value="P-loop containing nucleoside triphosphate hydrolases"/>
    <property type="match status" value="1"/>
</dbReference>
<name>A0A1X7VM61_AMPQE</name>
<feature type="domain" description="NACHT" evidence="3">
    <location>
        <begin position="308"/>
        <end position="428"/>
    </location>
</feature>
<dbReference type="PANTHER" id="PTHR46844">
    <property type="entry name" value="SLR5058 PROTEIN"/>
    <property type="match status" value="1"/>
</dbReference>
<evidence type="ECO:0000256" key="1">
    <source>
        <dbReference type="ARBA" id="ARBA00022741"/>
    </source>
</evidence>
<dbReference type="InParanoid" id="A0A1X7VM61"/>
<dbReference type="Gene3D" id="3.40.50.300">
    <property type="entry name" value="P-loop containing nucleotide triphosphate hydrolases"/>
    <property type="match status" value="1"/>
</dbReference>
<dbReference type="InterPro" id="IPR007111">
    <property type="entry name" value="NACHT_NTPase"/>
</dbReference>
<evidence type="ECO:0000259" key="3">
    <source>
        <dbReference type="PROSITE" id="PS50837"/>
    </source>
</evidence>
<dbReference type="Proteomes" id="UP000007879">
    <property type="component" value="Unassembled WGS sequence"/>
</dbReference>
<evidence type="ECO:0000256" key="2">
    <source>
        <dbReference type="ARBA" id="ARBA00022840"/>
    </source>
</evidence>
<gene>
    <name evidence="4" type="primary">109590916</name>
</gene>
<dbReference type="SUPFAM" id="SSF52047">
    <property type="entry name" value="RNI-like"/>
    <property type="match status" value="1"/>
</dbReference>
<keyword evidence="2" id="KW-0067">ATP-binding</keyword>
<dbReference type="KEGG" id="aqu:109590916"/>
<dbReference type="Gene3D" id="3.80.10.10">
    <property type="entry name" value="Ribonuclease Inhibitor"/>
    <property type="match status" value="1"/>
</dbReference>
<proteinExistence type="predicted"/>
<dbReference type="InterPro" id="IPR027417">
    <property type="entry name" value="P-loop_NTPase"/>
</dbReference>
<sequence length="1323" mass="151313">MIDLSQWRASVGLWNCCQSVSCSTRPATAENLKCNHRKLPLLFGALLLIVSTLYSCTDDAFSCFSSKARTVTIGIFQLSLKVSDILACFLYSVFVVKLLLLSGDVELNPGPVTGNSFELLQFYSDKLIDAISDDVLRVTNALYARSLVQSNIRRDVLAVDRTDYSKAIDLVFSIEAELESSINPSQYLADMCRVLLNIRLQNLTDIASTILIELGQSVPANSEYTRVSEDVQRYAGIVGQQYKHYPVVVTEWPPRIAKDYFGRIVLIDNQDYMKTQKMSLTPNEICDLHGKKEIAIKDILRSKNDLPLRIAVDGPPGIGKTSLCQKILNTWSLGELLGKKYDLLLYCPLKNAKVAKATTLKELFVCITHEVPMVAKWFEERNGEGLLILFDGWDEIDTDLIARQSTLAARIIRREYLEKCSVVITSRSYVSPSLLEMTSFNRYIQVIGFTEDEIATVIINTLQKDPKLAQELVEKRRESNNCPALIDSQTNNESRRALKLINELKVRADIQFLCTVPIILAIVILLFCKEGGRLPQTLTQLHQNFVLQTVRRHVKKYYYSIEPRQLYYFDHMPLVIRQPFYDICQVAYLSLKSKNKNKTFSFPLKPTSEKYDKGLVASFMECNEENHKFIHLNIQEFMAAWWIVNFENAEEVFKEHFEDNHFRMCLRFVAGLTQLEQASYRQYFDKLFVPQCKKRQLFPFENFQSFRSFRKDDHAVSSYDTLDDIPVVLLRLLYESQNSTLCTELAQSIYGDPFSKPTICFERVSLSLFDILCLSFFINNSGIKWSHFDLRKLSYHELSVFTAGLTDTPMKCERLSIVLGDRGCTESVHTFLQPAPLRNIQECHCELMSTLNSQYDPCLVLNELLRLPQLMILHFLIKPDDHSCSAEDQYSDLQKLLVKKSKLREMKVEYFGDPTMKEDVIFKLFSAIIRGVKENMTMTSLSLIIHDFILHDSILVDLVESLLINNRSLQTLELNFQIIPEHLSPSSQNILEVNTPLTALELGWNNNELFIPCFSNVRGLRCLTASGLLSPNLFSFYPNLQSLTLLLDSVEGVINLFNELQRNTTLEALKLNLKEEELCINDCDAEAFNVSMGNSLQDMLKQNRSLKYLEIMTDTYHSSITSNSFLSFLTTGLRHNTSLQQLSAPLPCNKDVNAFFNVIAQKSNITELKVDVRPEELYWESSEKEKEQSVSFCEVVLPAITTMLKSHTALRILHIKCTFVNELACQELYTKQVSCLYETIFIHPSLKCIEITGPHRPASFLKDIVKDQNRLPEVKRIAGQKESSMTLPIPALEPRPTELTQINVRKDLDRKIPVIQLPIKLLL</sequence>
<keyword evidence="1" id="KW-0547">Nucleotide-binding</keyword>
<dbReference type="InterPro" id="IPR032675">
    <property type="entry name" value="LRR_dom_sf"/>
</dbReference>
<reference evidence="5" key="1">
    <citation type="journal article" date="2010" name="Nature">
        <title>The Amphimedon queenslandica genome and the evolution of animal complexity.</title>
        <authorList>
            <person name="Srivastava M."/>
            <person name="Simakov O."/>
            <person name="Chapman J."/>
            <person name="Fahey B."/>
            <person name="Gauthier M.E."/>
            <person name="Mitros T."/>
            <person name="Richards G.S."/>
            <person name="Conaco C."/>
            <person name="Dacre M."/>
            <person name="Hellsten U."/>
            <person name="Larroux C."/>
            <person name="Putnam N.H."/>
            <person name="Stanke M."/>
            <person name="Adamska M."/>
            <person name="Darling A."/>
            <person name="Degnan S.M."/>
            <person name="Oakley T.H."/>
            <person name="Plachetzki D.C."/>
            <person name="Zhai Y."/>
            <person name="Adamski M."/>
            <person name="Calcino A."/>
            <person name="Cummins S.F."/>
            <person name="Goodstein D.M."/>
            <person name="Harris C."/>
            <person name="Jackson D.J."/>
            <person name="Leys S.P."/>
            <person name="Shu S."/>
            <person name="Woodcroft B.J."/>
            <person name="Vervoort M."/>
            <person name="Kosik K.S."/>
            <person name="Manning G."/>
            <person name="Degnan B.M."/>
            <person name="Rokhsar D.S."/>
        </authorList>
    </citation>
    <scope>NUCLEOTIDE SEQUENCE [LARGE SCALE GENOMIC DNA]</scope>
</reference>
<dbReference type="EnsemblMetazoa" id="Aqu2.1.41476_001">
    <property type="protein sequence ID" value="Aqu2.1.41476_001"/>
    <property type="gene ID" value="Aqu2.1.41476"/>
</dbReference>